<dbReference type="Gene3D" id="1.20.1250.20">
    <property type="entry name" value="MFS general substrate transporter like domains"/>
    <property type="match status" value="2"/>
</dbReference>
<feature type="transmembrane region" description="Helical" evidence="2">
    <location>
        <begin position="225"/>
        <end position="250"/>
    </location>
</feature>
<dbReference type="RefSeq" id="WP_132321686.1">
    <property type="nucleotide sequence ID" value="NZ_FWZT01000016.1"/>
</dbReference>
<feature type="transmembrane region" description="Helical" evidence="2">
    <location>
        <begin position="30"/>
        <end position="58"/>
    </location>
</feature>
<protein>
    <submittedName>
        <fullName evidence="3">Glycoside/pentoside/hexuronide:cation symporter, GPH family</fullName>
    </submittedName>
</protein>
<name>A0A1Y6CBN2_9BACT</name>
<feature type="transmembrane region" description="Helical" evidence="2">
    <location>
        <begin position="177"/>
        <end position="197"/>
    </location>
</feature>
<feature type="transmembrane region" description="Helical" evidence="2">
    <location>
        <begin position="316"/>
        <end position="343"/>
    </location>
</feature>
<comment type="similarity">
    <text evidence="1">Belongs to the sodium:galactoside symporter (TC 2.A.2) family.</text>
</comment>
<dbReference type="PANTHER" id="PTHR11328">
    <property type="entry name" value="MAJOR FACILITATOR SUPERFAMILY DOMAIN-CONTAINING PROTEIN"/>
    <property type="match status" value="1"/>
</dbReference>
<organism evidence="3 4">
    <name type="scientific">Pseudobacteriovorax antillogorgiicola</name>
    <dbReference type="NCBI Taxonomy" id="1513793"/>
    <lineage>
        <taxon>Bacteria</taxon>
        <taxon>Pseudomonadati</taxon>
        <taxon>Bdellovibrionota</taxon>
        <taxon>Oligoflexia</taxon>
        <taxon>Oligoflexales</taxon>
        <taxon>Pseudobacteriovoracaceae</taxon>
        <taxon>Pseudobacteriovorax</taxon>
    </lineage>
</organism>
<dbReference type="Proteomes" id="UP000192907">
    <property type="component" value="Unassembled WGS sequence"/>
</dbReference>
<feature type="transmembrane region" description="Helical" evidence="2">
    <location>
        <begin position="291"/>
        <end position="310"/>
    </location>
</feature>
<evidence type="ECO:0000313" key="3">
    <source>
        <dbReference type="EMBL" id="SMF53352.1"/>
    </source>
</evidence>
<dbReference type="InterPro" id="IPR039672">
    <property type="entry name" value="MFS_2"/>
</dbReference>
<dbReference type="InterPro" id="IPR036259">
    <property type="entry name" value="MFS_trans_sf"/>
</dbReference>
<dbReference type="OrthoDB" id="5298281at2"/>
<dbReference type="GO" id="GO:0015293">
    <property type="term" value="F:symporter activity"/>
    <property type="evidence" value="ECO:0007669"/>
    <property type="project" value="InterPro"/>
</dbReference>
<feature type="transmembrane region" description="Helical" evidence="2">
    <location>
        <begin position="395"/>
        <end position="417"/>
    </location>
</feature>
<proteinExistence type="inferred from homology"/>
<dbReference type="GO" id="GO:0008643">
    <property type="term" value="P:carbohydrate transport"/>
    <property type="evidence" value="ECO:0007669"/>
    <property type="project" value="InterPro"/>
</dbReference>
<keyword evidence="2" id="KW-0812">Transmembrane</keyword>
<dbReference type="PANTHER" id="PTHR11328:SF24">
    <property type="entry name" value="MAJOR FACILITATOR SUPERFAMILY (MFS) PROFILE DOMAIN-CONTAINING PROTEIN"/>
    <property type="match status" value="1"/>
</dbReference>
<feature type="transmembrane region" description="Helical" evidence="2">
    <location>
        <begin position="78"/>
        <end position="98"/>
    </location>
</feature>
<dbReference type="GO" id="GO:0005886">
    <property type="term" value="C:plasma membrane"/>
    <property type="evidence" value="ECO:0007669"/>
    <property type="project" value="TreeGrafter"/>
</dbReference>
<feature type="transmembrane region" description="Helical" evidence="2">
    <location>
        <begin position="364"/>
        <end position="383"/>
    </location>
</feature>
<sequence>MTLTKPGTLWLYGLGEWGPSALETFFRINLLIYCTDVLLIAPGAAGLMVAVGVIWDAITDPWIGKLSDSSLSRFGRRIPFMVLGAITLPISASLMFFVPQSSTSIYSIGFLYLLSNTSLTLINVPHSALGGDISKQDSIRQKIYAWRYLFTIVGLLSGIAIPGLLLEQDQRVQSYQAAAVIIGSIILLGTLICSWFFRDPKLQGQPQTPQRGIAQFLKLRSNHAFLILVVAYLAATIGQAINSATALYYYRYRLQLEESQTQGVLIVFTLVISLSIVIWQKLAERYDLRYLLFGSIFSLGLIGSIVYPMFPVSEVWPAYSMAVVGGILVGSIFLMDVALANVVDAGDEPDSYGRYFGFWKLSAKVSRALAIGLAGLLLEAIGFESGTKPDAETRSYLGFIFGPGVGVFFMLGAALMLKFPSTKEANKVGKGS</sequence>
<dbReference type="Pfam" id="PF13347">
    <property type="entry name" value="MFS_2"/>
    <property type="match status" value="1"/>
</dbReference>
<accession>A0A1Y6CBN2</accession>
<feature type="transmembrane region" description="Helical" evidence="2">
    <location>
        <begin position="262"/>
        <end position="279"/>
    </location>
</feature>
<evidence type="ECO:0000256" key="1">
    <source>
        <dbReference type="ARBA" id="ARBA00009617"/>
    </source>
</evidence>
<keyword evidence="4" id="KW-1185">Reference proteome</keyword>
<evidence type="ECO:0000256" key="2">
    <source>
        <dbReference type="SAM" id="Phobius"/>
    </source>
</evidence>
<dbReference type="SUPFAM" id="SSF103473">
    <property type="entry name" value="MFS general substrate transporter"/>
    <property type="match status" value="1"/>
</dbReference>
<dbReference type="STRING" id="1513793.SAMN06296036_116118"/>
<dbReference type="EMBL" id="FWZT01000016">
    <property type="protein sequence ID" value="SMF53352.1"/>
    <property type="molecule type" value="Genomic_DNA"/>
</dbReference>
<keyword evidence="2" id="KW-0472">Membrane</keyword>
<evidence type="ECO:0000313" key="4">
    <source>
        <dbReference type="Proteomes" id="UP000192907"/>
    </source>
</evidence>
<keyword evidence="2" id="KW-1133">Transmembrane helix</keyword>
<dbReference type="AlphaFoldDB" id="A0A1Y6CBN2"/>
<gene>
    <name evidence="3" type="ORF">SAMN06296036_116118</name>
</gene>
<reference evidence="4" key="1">
    <citation type="submission" date="2017-04" db="EMBL/GenBank/DDBJ databases">
        <authorList>
            <person name="Varghese N."/>
            <person name="Submissions S."/>
        </authorList>
    </citation>
    <scope>NUCLEOTIDE SEQUENCE [LARGE SCALE GENOMIC DNA]</scope>
    <source>
        <strain evidence="4">RKEM611</strain>
    </source>
</reference>
<feature type="transmembrane region" description="Helical" evidence="2">
    <location>
        <begin position="145"/>
        <end position="165"/>
    </location>
</feature>